<organism evidence="3 4">
    <name type="scientific">Uliginosibacterium sediminicola</name>
    <dbReference type="NCBI Taxonomy" id="2024550"/>
    <lineage>
        <taxon>Bacteria</taxon>
        <taxon>Pseudomonadati</taxon>
        <taxon>Pseudomonadota</taxon>
        <taxon>Betaproteobacteria</taxon>
        <taxon>Rhodocyclales</taxon>
        <taxon>Zoogloeaceae</taxon>
        <taxon>Uliginosibacterium</taxon>
    </lineage>
</organism>
<feature type="domain" description="SsuA/THI5-like" evidence="2">
    <location>
        <begin position="44"/>
        <end position="246"/>
    </location>
</feature>
<sequence>MKSFHLLKAVFAAGLSAGVVLSAPVQAAETAQNVRILTNWFAQPDQAGYWQAQQDKLGKEAGIAISVLQGGPKIQTIPQVASGQAEFGIANADDILLARLNGAPVRAVFAHMDYVPYSLVYHSNPAIKSIKDLQGRTFAVNIGNAYWEWLKKQYQLSGTREIPVTGDLTLFRNDPLMVQQGYSLYLPARMAAAGIAVQQIKVPALGYRPYSVLFTTDELIRKNPALVKATIAAVQKGWSNYVRNPSGLKAMLTEMNKQISPDIYDAANNEMIENLISHDLSKIGCMSDARWKELATQLRSVNFLPASFNEKQAYDRTLTPGCGA</sequence>
<evidence type="ECO:0000256" key="1">
    <source>
        <dbReference type="SAM" id="SignalP"/>
    </source>
</evidence>
<feature type="signal peptide" evidence="1">
    <location>
        <begin position="1"/>
        <end position="27"/>
    </location>
</feature>
<evidence type="ECO:0000313" key="3">
    <source>
        <dbReference type="EMBL" id="MEN3066846.1"/>
    </source>
</evidence>
<dbReference type="Pfam" id="PF09084">
    <property type="entry name" value="NMT1"/>
    <property type="match status" value="1"/>
</dbReference>
<dbReference type="RefSeq" id="WP_345917617.1">
    <property type="nucleotide sequence ID" value="NZ_JBDIVE010000001.1"/>
</dbReference>
<dbReference type="SUPFAM" id="SSF53850">
    <property type="entry name" value="Periplasmic binding protein-like II"/>
    <property type="match status" value="1"/>
</dbReference>
<protein>
    <submittedName>
        <fullName evidence="3">ABC transporter substrate-binding protein</fullName>
    </submittedName>
</protein>
<name>A0ABU9YSY7_9RHOO</name>
<proteinExistence type="predicted"/>
<dbReference type="PANTHER" id="PTHR31528">
    <property type="entry name" value="4-AMINO-5-HYDROXYMETHYL-2-METHYLPYRIMIDINE PHOSPHATE SYNTHASE THI11-RELATED"/>
    <property type="match status" value="1"/>
</dbReference>
<gene>
    <name evidence="3" type="ORF">ABDB84_00060</name>
</gene>
<feature type="chain" id="PRO_5047182186" evidence="1">
    <location>
        <begin position="28"/>
        <end position="324"/>
    </location>
</feature>
<dbReference type="Proteomes" id="UP001410394">
    <property type="component" value="Unassembled WGS sequence"/>
</dbReference>
<accession>A0ABU9YSY7</accession>
<reference evidence="3 4" key="1">
    <citation type="journal article" date="2018" name="Int. J. Syst. Evol. Microbiol.">
        <title>Uliginosibacterium sediminicola sp. nov., isolated from freshwater sediment.</title>
        <authorList>
            <person name="Hwang W.M."/>
            <person name="Kim S.M."/>
            <person name="Kang K."/>
            <person name="Ahn T.Y."/>
        </authorList>
    </citation>
    <scope>NUCLEOTIDE SEQUENCE [LARGE SCALE GENOMIC DNA]</scope>
    <source>
        <strain evidence="3 4">M1-21</strain>
    </source>
</reference>
<dbReference type="Gene3D" id="3.40.190.10">
    <property type="entry name" value="Periplasmic binding protein-like II"/>
    <property type="match status" value="2"/>
</dbReference>
<dbReference type="InterPro" id="IPR027939">
    <property type="entry name" value="NMT1/THI5"/>
</dbReference>
<keyword evidence="4" id="KW-1185">Reference proteome</keyword>
<dbReference type="EMBL" id="JBDIVE010000001">
    <property type="protein sequence ID" value="MEN3066846.1"/>
    <property type="molecule type" value="Genomic_DNA"/>
</dbReference>
<keyword evidence="1" id="KW-0732">Signal</keyword>
<evidence type="ECO:0000259" key="2">
    <source>
        <dbReference type="Pfam" id="PF09084"/>
    </source>
</evidence>
<dbReference type="PANTHER" id="PTHR31528:SF3">
    <property type="entry name" value="THIAMINE BIOSYNTHESIS PROTEIN HI_0357-RELATED"/>
    <property type="match status" value="1"/>
</dbReference>
<comment type="caution">
    <text evidence="3">The sequence shown here is derived from an EMBL/GenBank/DDBJ whole genome shotgun (WGS) entry which is preliminary data.</text>
</comment>
<evidence type="ECO:0000313" key="4">
    <source>
        <dbReference type="Proteomes" id="UP001410394"/>
    </source>
</evidence>
<dbReference type="InterPro" id="IPR015168">
    <property type="entry name" value="SsuA/THI5"/>
</dbReference>